<feature type="transmembrane region" description="Helical" evidence="8">
    <location>
        <begin position="62"/>
        <end position="79"/>
    </location>
</feature>
<comment type="caution">
    <text evidence="9">The sequence shown here is derived from an EMBL/GenBank/DDBJ whole genome shotgun (WGS) entry which is preliminary data.</text>
</comment>
<dbReference type="EMBL" id="JBBKXX010000001">
    <property type="protein sequence ID" value="MFD3407063.1"/>
    <property type="molecule type" value="Genomic_DNA"/>
</dbReference>
<dbReference type="Pfam" id="PF09594">
    <property type="entry name" value="GT87"/>
    <property type="match status" value="1"/>
</dbReference>
<evidence type="ECO:0000256" key="6">
    <source>
        <dbReference type="ARBA" id="ARBA00023136"/>
    </source>
</evidence>
<dbReference type="EC" id="2.4.-.-" evidence="9"/>
<dbReference type="GO" id="GO:0016757">
    <property type="term" value="F:glycosyltransferase activity"/>
    <property type="evidence" value="ECO:0007669"/>
    <property type="project" value="UniProtKB-KW"/>
</dbReference>
<name>A0ABW6DEE9_9BACT</name>
<keyword evidence="2" id="KW-1003">Cell membrane</keyword>
<dbReference type="Proteomes" id="UP001598019">
    <property type="component" value="Unassembled WGS sequence"/>
</dbReference>
<keyword evidence="5 8" id="KW-1133">Transmembrane helix</keyword>
<accession>A0ABW6DEE9</accession>
<dbReference type="InterPro" id="IPR018584">
    <property type="entry name" value="GT87"/>
</dbReference>
<evidence type="ECO:0000256" key="7">
    <source>
        <dbReference type="ARBA" id="ARBA00024033"/>
    </source>
</evidence>
<keyword evidence="10" id="KW-1185">Reference proteome</keyword>
<evidence type="ECO:0000313" key="9">
    <source>
        <dbReference type="EMBL" id="MFD3407063.1"/>
    </source>
</evidence>
<feature type="transmembrane region" description="Helical" evidence="8">
    <location>
        <begin position="155"/>
        <end position="176"/>
    </location>
</feature>
<feature type="transmembrane region" description="Helical" evidence="8">
    <location>
        <begin position="250"/>
        <end position="268"/>
    </location>
</feature>
<evidence type="ECO:0000256" key="5">
    <source>
        <dbReference type="ARBA" id="ARBA00022989"/>
    </source>
</evidence>
<keyword evidence="3 9" id="KW-0808">Transferase</keyword>
<keyword evidence="9" id="KW-0328">Glycosyltransferase</keyword>
<protein>
    <submittedName>
        <fullName evidence="9">Glycosyltransferase family 87 protein</fullName>
        <ecNumber evidence="9">2.4.-.-</ecNumber>
    </submittedName>
</protein>
<evidence type="ECO:0000313" key="10">
    <source>
        <dbReference type="Proteomes" id="UP001598019"/>
    </source>
</evidence>
<keyword evidence="6 8" id="KW-0472">Membrane</keyword>
<evidence type="ECO:0000256" key="3">
    <source>
        <dbReference type="ARBA" id="ARBA00022679"/>
    </source>
</evidence>
<feature type="transmembrane region" description="Helical" evidence="8">
    <location>
        <begin position="183"/>
        <end position="204"/>
    </location>
</feature>
<comment type="subcellular location">
    <subcellularLocation>
        <location evidence="1">Cell membrane</location>
        <topology evidence="1">Multi-pass membrane protein</topology>
    </subcellularLocation>
</comment>
<evidence type="ECO:0000256" key="4">
    <source>
        <dbReference type="ARBA" id="ARBA00022692"/>
    </source>
</evidence>
<keyword evidence="4 8" id="KW-0812">Transmembrane</keyword>
<evidence type="ECO:0000256" key="1">
    <source>
        <dbReference type="ARBA" id="ARBA00004651"/>
    </source>
</evidence>
<evidence type="ECO:0000256" key="8">
    <source>
        <dbReference type="SAM" id="Phobius"/>
    </source>
</evidence>
<gene>
    <name evidence="9" type="ORF">SKC37_00210</name>
</gene>
<proteinExistence type="inferred from homology"/>
<feature type="transmembrane region" description="Helical" evidence="8">
    <location>
        <begin position="349"/>
        <end position="369"/>
    </location>
</feature>
<feature type="transmembrane region" description="Helical" evidence="8">
    <location>
        <begin position="115"/>
        <end position="143"/>
    </location>
</feature>
<feature type="transmembrane region" description="Helical" evidence="8">
    <location>
        <begin position="85"/>
        <end position="103"/>
    </location>
</feature>
<organism evidence="9 10">
    <name type="scientific">Aquirufa esocilacus</name>
    <dbReference type="NCBI Taxonomy" id="3096513"/>
    <lineage>
        <taxon>Bacteria</taxon>
        <taxon>Pseudomonadati</taxon>
        <taxon>Bacteroidota</taxon>
        <taxon>Cytophagia</taxon>
        <taxon>Cytophagales</taxon>
        <taxon>Flectobacillaceae</taxon>
        <taxon>Aquirufa</taxon>
    </lineage>
</organism>
<comment type="similarity">
    <text evidence="7">Belongs to the glycosyltransferase 87 family.</text>
</comment>
<feature type="transmembrane region" description="Helical" evidence="8">
    <location>
        <begin position="280"/>
        <end position="295"/>
    </location>
</feature>
<evidence type="ECO:0000256" key="2">
    <source>
        <dbReference type="ARBA" id="ARBA00022475"/>
    </source>
</evidence>
<reference evidence="9 10" key="1">
    <citation type="submission" date="2024-03" db="EMBL/GenBank/DDBJ databases">
        <title>Aquirufa genome sequencing.</title>
        <authorList>
            <person name="Pitt A."/>
            <person name="Hahn M.W."/>
        </authorList>
    </citation>
    <scope>NUCLEOTIDE SEQUENCE [LARGE SCALE GENOMIC DNA]</scope>
    <source>
        <strain evidence="9 10">HETE-83D</strain>
    </source>
</reference>
<sequence length="379" mass="44102">MNKKSTLLIIWALAGLVTGWKQFSLSAVHSHINNFQIFKASFGHFIHRMPLYLEYPKEYFDLYLYGPIFAILMAPFSILPDGPSVVLWNVLNSVVLFVTLWHLPIVENKRVAITWIVLNSSITALLNTQFHALCLALIIWSYICVEKKNYFWATLWIVLGIYIKLYGVVGLAFFFFAKDRIRFAAYFVFWLLVIGFIPLALGGFDYGIQTYRDWMGILAHKNELNENIKNIRTDVCVMGMVRRWTGDPNISNLWFLIPSMLLNMYLFFQPKKWIDPDFRLRMLAFVLLYIMLASTGTESPTLVMAFPAVGIWFVLGEKTKERWAMLIFTLLISSFSPTDLFPAYIRNEIINPLALMILPLFGVWLWLAWDLFTEKRPLQ</sequence>
<feature type="transmembrane region" description="Helical" evidence="8">
    <location>
        <begin position="323"/>
        <end position="343"/>
    </location>
</feature>
<dbReference type="RefSeq" id="WP_377979523.1">
    <property type="nucleotide sequence ID" value="NZ_JBBKXX010000001.1"/>
</dbReference>